<gene>
    <name evidence="2" type="primary">rbfA</name>
    <name evidence="3" type="ORF">A3E29_04690</name>
</gene>
<keyword evidence="1 2" id="KW-0690">Ribosome biogenesis</keyword>
<dbReference type="InterPro" id="IPR000238">
    <property type="entry name" value="RbfA"/>
</dbReference>
<dbReference type="GO" id="GO:0005829">
    <property type="term" value="C:cytosol"/>
    <property type="evidence" value="ECO:0007669"/>
    <property type="project" value="TreeGrafter"/>
</dbReference>
<comment type="similarity">
    <text evidence="2">Belongs to the RbfA family.</text>
</comment>
<dbReference type="EMBL" id="MFEY01000007">
    <property type="protein sequence ID" value="OGE90352.1"/>
    <property type="molecule type" value="Genomic_DNA"/>
</dbReference>
<comment type="caution">
    <text evidence="3">The sequence shown here is derived from an EMBL/GenBank/DDBJ whole genome shotgun (WGS) entry which is preliminary data.</text>
</comment>
<evidence type="ECO:0000256" key="2">
    <source>
        <dbReference type="HAMAP-Rule" id="MF_00003"/>
    </source>
</evidence>
<organism evidence="3 4">
    <name type="scientific">Candidatus Doudnabacteria bacterium RIFCSPHIGHO2_12_FULL_48_16</name>
    <dbReference type="NCBI Taxonomy" id="1817838"/>
    <lineage>
        <taxon>Bacteria</taxon>
        <taxon>Candidatus Doudnaibacteriota</taxon>
    </lineage>
</organism>
<dbReference type="GO" id="GO:0030490">
    <property type="term" value="P:maturation of SSU-rRNA"/>
    <property type="evidence" value="ECO:0007669"/>
    <property type="project" value="UniProtKB-UniRule"/>
</dbReference>
<dbReference type="AlphaFoldDB" id="A0A1F5PL05"/>
<dbReference type="InterPro" id="IPR020053">
    <property type="entry name" value="Ribosome-bd_factorA_CS"/>
</dbReference>
<sequence length="111" mass="12863">MSRRTEKVASLLHHEVGEYLLHFELPAITTISKVEVTPDLKWCKIWVTILGDASKQQAVLAQIKENLPEMQRSINHKMSMKIVPRISFVIDHGEEYASHINELLKKTHDEY</sequence>
<keyword evidence="2" id="KW-0963">Cytoplasm</keyword>
<evidence type="ECO:0000256" key="1">
    <source>
        <dbReference type="ARBA" id="ARBA00022517"/>
    </source>
</evidence>
<dbReference type="PANTHER" id="PTHR33515">
    <property type="entry name" value="RIBOSOME-BINDING FACTOR A, CHLOROPLASTIC-RELATED"/>
    <property type="match status" value="1"/>
</dbReference>
<name>A0A1F5PL05_9BACT</name>
<reference evidence="3 4" key="1">
    <citation type="journal article" date="2016" name="Nat. Commun.">
        <title>Thousands of microbial genomes shed light on interconnected biogeochemical processes in an aquifer system.</title>
        <authorList>
            <person name="Anantharaman K."/>
            <person name="Brown C.T."/>
            <person name="Hug L.A."/>
            <person name="Sharon I."/>
            <person name="Castelle C.J."/>
            <person name="Probst A.J."/>
            <person name="Thomas B.C."/>
            <person name="Singh A."/>
            <person name="Wilkins M.J."/>
            <person name="Karaoz U."/>
            <person name="Brodie E.L."/>
            <person name="Williams K.H."/>
            <person name="Hubbard S.S."/>
            <person name="Banfield J.F."/>
        </authorList>
    </citation>
    <scope>NUCLEOTIDE SEQUENCE [LARGE SCALE GENOMIC DNA]</scope>
</reference>
<evidence type="ECO:0000313" key="4">
    <source>
        <dbReference type="Proteomes" id="UP000177682"/>
    </source>
</evidence>
<comment type="subunit">
    <text evidence="2">Monomer. Binds 30S ribosomal subunits, but not 50S ribosomal subunits or 70S ribosomes.</text>
</comment>
<dbReference type="Pfam" id="PF02033">
    <property type="entry name" value="RBFA"/>
    <property type="match status" value="1"/>
</dbReference>
<dbReference type="SUPFAM" id="SSF89919">
    <property type="entry name" value="Ribosome-binding factor A, RbfA"/>
    <property type="match status" value="1"/>
</dbReference>
<dbReference type="HAMAP" id="MF_00003">
    <property type="entry name" value="RbfA"/>
    <property type="match status" value="1"/>
</dbReference>
<dbReference type="PROSITE" id="PS01319">
    <property type="entry name" value="RBFA"/>
    <property type="match status" value="1"/>
</dbReference>
<protein>
    <recommendedName>
        <fullName evidence="2">Ribosome-binding factor A</fullName>
    </recommendedName>
</protein>
<evidence type="ECO:0000313" key="3">
    <source>
        <dbReference type="EMBL" id="OGE90352.1"/>
    </source>
</evidence>
<dbReference type="NCBIfam" id="TIGR00082">
    <property type="entry name" value="rbfA"/>
    <property type="match status" value="1"/>
</dbReference>
<comment type="function">
    <text evidence="2">One of several proteins that assist in the late maturation steps of the functional core of the 30S ribosomal subunit. Associates with free 30S ribosomal subunits (but not with 30S subunits that are part of 70S ribosomes or polysomes). Required for efficient processing of 16S rRNA. May interact with the 5'-terminal helix region of 16S rRNA.</text>
</comment>
<dbReference type="Proteomes" id="UP000177682">
    <property type="component" value="Unassembled WGS sequence"/>
</dbReference>
<dbReference type="GO" id="GO:0043024">
    <property type="term" value="F:ribosomal small subunit binding"/>
    <property type="evidence" value="ECO:0007669"/>
    <property type="project" value="TreeGrafter"/>
</dbReference>
<dbReference type="InterPro" id="IPR023799">
    <property type="entry name" value="RbfA_dom_sf"/>
</dbReference>
<comment type="subcellular location">
    <subcellularLocation>
        <location evidence="2">Cytoplasm</location>
    </subcellularLocation>
</comment>
<dbReference type="Gene3D" id="3.30.300.20">
    <property type="match status" value="1"/>
</dbReference>
<proteinExistence type="inferred from homology"/>
<accession>A0A1F5PL05</accession>
<dbReference type="PANTHER" id="PTHR33515:SF1">
    <property type="entry name" value="RIBOSOME-BINDING FACTOR A, CHLOROPLASTIC-RELATED"/>
    <property type="match status" value="1"/>
</dbReference>
<dbReference type="InterPro" id="IPR015946">
    <property type="entry name" value="KH_dom-like_a/b"/>
</dbReference>